<dbReference type="SUPFAM" id="SSF53822">
    <property type="entry name" value="Periplasmic binding protein-like I"/>
    <property type="match status" value="1"/>
</dbReference>
<proteinExistence type="inferred from homology"/>
<dbReference type="PRINTS" id="PR00337">
    <property type="entry name" value="LEUILEVALBP"/>
</dbReference>
<dbReference type="InterPro" id="IPR028081">
    <property type="entry name" value="Leu-bd"/>
</dbReference>
<evidence type="ECO:0000256" key="3">
    <source>
        <dbReference type="ARBA" id="ARBA00022729"/>
    </source>
</evidence>
<dbReference type="PANTHER" id="PTHR30483:SF6">
    <property type="entry name" value="PERIPLASMIC BINDING PROTEIN OF ABC TRANSPORTER FOR NATURAL AMINO ACIDS"/>
    <property type="match status" value="1"/>
</dbReference>
<organism evidence="6">
    <name type="scientific">Candidatus Kentrum sp. TC</name>
    <dbReference type="NCBI Taxonomy" id="2126339"/>
    <lineage>
        <taxon>Bacteria</taxon>
        <taxon>Pseudomonadati</taxon>
        <taxon>Pseudomonadota</taxon>
        <taxon>Gammaproteobacteria</taxon>
        <taxon>Candidatus Kentrum</taxon>
    </lineage>
</organism>
<evidence type="ECO:0000256" key="4">
    <source>
        <dbReference type="ARBA" id="ARBA00022970"/>
    </source>
</evidence>
<dbReference type="InterPro" id="IPR051010">
    <property type="entry name" value="BCAA_transport"/>
</dbReference>
<evidence type="ECO:0000259" key="5">
    <source>
        <dbReference type="Pfam" id="PF13458"/>
    </source>
</evidence>
<dbReference type="PANTHER" id="PTHR30483">
    <property type="entry name" value="LEUCINE-SPECIFIC-BINDING PROTEIN"/>
    <property type="match status" value="1"/>
</dbReference>
<dbReference type="EMBL" id="CAADFT010000012">
    <property type="protein sequence ID" value="VFK41605.1"/>
    <property type="molecule type" value="Genomic_DNA"/>
</dbReference>
<accession>A0A450YJ92</accession>
<feature type="domain" description="Leucine-binding protein" evidence="5">
    <location>
        <begin position="37"/>
        <end position="376"/>
    </location>
</feature>
<protein>
    <submittedName>
        <fullName evidence="6">Branched-chain amino acid transport system substrate-binding protein</fullName>
    </submittedName>
</protein>
<dbReference type="PROSITE" id="PS51257">
    <property type="entry name" value="PROKAR_LIPOPROTEIN"/>
    <property type="match status" value="1"/>
</dbReference>
<keyword evidence="4" id="KW-0029">Amino-acid transport</keyword>
<dbReference type="Pfam" id="PF13458">
    <property type="entry name" value="Peripla_BP_6"/>
    <property type="match status" value="1"/>
</dbReference>
<gene>
    <name evidence="6" type="ORF">BECKTC1821E_GA0114239_101243</name>
</gene>
<evidence type="ECO:0000256" key="2">
    <source>
        <dbReference type="ARBA" id="ARBA00022448"/>
    </source>
</evidence>
<dbReference type="GO" id="GO:0006865">
    <property type="term" value="P:amino acid transport"/>
    <property type="evidence" value="ECO:0007669"/>
    <property type="project" value="UniProtKB-KW"/>
</dbReference>
<dbReference type="CDD" id="cd06347">
    <property type="entry name" value="PBP1_ABC_LivK_ligand_binding-like"/>
    <property type="match status" value="1"/>
</dbReference>
<comment type="similarity">
    <text evidence="1">Belongs to the leucine-binding protein family.</text>
</comment>
<evidence type="ECO:0000313" key="6">
    <source>
        <dbReference type="EMBL" id="VFK41605.1"/>
    </source>
</evidence>
<evidence type="ECO:0000256" key="1">
    <source>
        <dbReference type="ARBA" id="ARBA00010062"/>
    </source>
</evidence>
<keyword evidence="2" id="KW-0813">Transport</keyword>
<reference evidence="6" key="1">
    <citation type="submission" date="2019-02" db="EMBL/GenBank/DDBJ databases">
        <authorList>
            <person name="Gruber-Vodicka R. H."/>
            <person name="Seah K. B. B."/>
        </authorList>
    </citation>
    <scope>NUCLEOTIDE SEQUENCE</scope>
    <source>
        <strain evidence="6">BECK_BZ125</strain>
    </source>
</reference>
<dbReference type="InterPro" id="IPR000709">
    <property type="entry name" value="Leu_Ile_Val-bd"/>
</dbReference>
<dbReference type="InterPro" id="IPR028082">
    <property type="entry name" value="Peripla_BP_I"/>
</dbReference>
<keyword evidence="3" id="KW-0732">Signal</keyword>
<sequence>MIEHLKHRIVRFVILGVAVVLITACGQSDEASSRKDTVKVGVLTALTGANASYGRSTREGVELAVEEINASGILPEGFEAVFEDDQMTSSVGVSAFQRLQTSIKPAVVIGPFGSSVVLAVAPIANRTKTIIISASATADSIADAGDFVFRITPANSRQGADIAVFSYNKLNARTAAVVFQRNDYGQTLRDAFISKFEGTGGKVVAVEGITGGTTDLRAMLTRIQGLEPDVLFFPLHSQESTLLLRQAADVGITAALISADGAMTTELLEGAGSAAEGAYFSTLALGYGESDDKIVEFGKAFQTRYNKKHDVYAAYYYEVTWLVARAIAAVGNDAKTIRDYLYAMNGNRAYRGLTGVTAFDDRGEVNKPFYIYAVKNNAFELYR</sequence>
<dbReference type="Gene3D" id="3.40.50.2300">
    <property type="match status" value="2"/>
</dbReference>
<dbReference type="AlphaFoldDB" id="A0A450YJ92"/>
<name>A0A450YJ92_9GAMM</name>